<evidence type="ECO:0000313" key="1">
    <source>
        <dbReference type="EMBL" id="MDO1534532.1"/>
    </source>
</evidence>
<proteinExistence type="predicted"/>
<name>A0ABT8S945_9BURK</name>
<keyword evidence="2" id="KW-1185">Reference proteome</keyword>
<evidence type="ECO:0000313" key="2">
    <source>
        <dbReference type="Proteomes" id="UP001169027"/>
    </source>
</evidence>
<comment type="caution">
    <text evidence="1">The sequence shown here is derived from an EMBL/GenBank/DDBJ whole genome shotgun (WGS) entry which is preliminary data.</text>
</comment>
<gene>
    <name evidence="1" type="ORF">Q2T77_19765</name>
</gene>
<dbReference type="EMBL" id="JAUKVY010000014">
    <property type="protein sequence ID" value="MDO1534532.1"/>
    <property type="molecule type" value="Genomic_DNA"/>
</dbReference>
<dbReference type="RefSeq" id="WP_301812255.1">
    <property type="nucleotide sequence ID" value="NZ_JAUJZH010000014.1"/>
</dbReference>
<sequence length="67" mass="7647">MDKLSDDQLAALAFAWRRRSLQGEPRAGAVAHRMEKELQRRFGAPSTVAAGLDAVPCSRVRPWWRLW</sequence>
<protein>
    <submittedName>
        <fullName evidence="1">Uncharacterized protein</fullName>
    </submittedName>
</protein>
<organism evidence="1 2">
    <name type="scientific">Variovorax ginsengisoli</name>
    <dbReference type="NCBI Taxonomy" id="363844"/>
    <lineage>
        <taxon>Bacteria</taxon>
        <taxon>Pseudomonadati</taxon>
        <taxon>Pseudomonadota</taxon>
        <taxon>Betaproteobacteria</taxon>
        <taxon>Burkholderiales</taxon>
        <taxon>Comamonadaceae</taxon>
        <taxon>Variovorax</taxon>
    </lineage>
</organism>
<dbReference type="Proteomes" id="UP001169027">
    <property type="component" value="Unassembled WGS sequence"/>
</dbReference>
<accession>A0ABT8S945</accession>
<reference evidence="1" key="1">
    <citation type="submission" date="2023-06" db="EMBL/GenBank/DDBJ databases">
        <authorList>
            <person name="Jiang Y."/>
            <person name="Liu Q."/>
        </authorList>
    </citation>
    <scope>NUCLEOTIDE SEQUENCE</scope>
    <source>
        <strain evidence="1">CGMCC 1.12090</strain>
    </source>
</reference>